<organism evidence="2 3">
    <name type="scientific">Eragrostis curvula</name>
    <name type="common">weeping love grass</name>
    <dbReference type="NCBI Taxonomy" id="38414"/>
    <lineage>
        <taxon>Eukaryota</taxon>
        <taxon>Viridiplantae</taxon>
        <taxon>Streptophyta</taxon>
        <taxon>Embryophyta</taxon>
        <taxon>Tracheophyta</taxon>
        <taxon>Spermatophyta</taxon>
        <taxon>Magnoliopsida</taxon>
        <taxon>Liliopsida</taxon>
        <taxon>Poales</taxon>
        <taxon>Poaceae</taxon>
        <taxon>PACMAD clade</taxon>
        <taxon>Chloridoideae</taxon>
        <taxon>Eragrostideae</taxon>
        <taxon>Eragrostidinae</taxon>
        <taxon>Eragrostis</taxon>
    </lineage>
</organism>
<name>A0A5J9W4H1_9POAL</name>
<dbReference type="EMBL" id="RWGY01000005">
    <property type="protein sequence ID" value="TVU42841.1"/>
    <property type="molecule type" value="Genomic_DNA"/>
</dbReference>
<comment type="caution">
    <text evidence="2">The sequence shown here is derived from an EMBL/GenBank/DDBJ whole genome shotgun (WGS) entry which is preliminary data.</text>
</comment>
<gene>
    <name evidence="2" type="ORF">EJB05_09264</name>
</gene>
<evidence type="ECO:0000313" key="2">
    <source>
        <dbReference type="EMBL" id="TVU42841.1"/>
    </source>
</evidence>
<dbReference type="AlphaFoldDB" id="A0A5J9W4H1"/>
<proteinExistence type="predicted"/>
<sequence length="92" mass="9395">MTPTSQRMARQSSASRLCRRRSSSSFAMNMALPQPRPGAAVSGSAAAALIWCPGVVRGVKTPVSAGSSYAAVPARSSRLNLTAPARAPPPSG</sequence>
<protein>
    <submittedName>
        <fullName evidence="2">Uncharacterized protein</fullName>
    </submittedName>
</protein>
<keyword evidence="3" id="KW-1185">Reference proteome</keyword>
<evidence type="ECO:0000256" key="1">
    <source>
        <dbReference type="SAM" id="MobiDB-lite"/>
    </source>
</evidence>
<accession>A0A5J9W4H1</accession>
<feature type="region of interest" description="Disordered" evidence="1">
    <location>
        <begin position="1"/>
        <end position="22"/>
    </location>
</feature>
<dbReference type="Proteomes" id="UP000324897">
    <property type="component" value="Unassembled WGS sequence"/>
</dbReference>
<feature type="compositionally biased region" description="Low complexity" evidence="1">
    <location>
        <begin position="1"/>
        <end position="16"/>
    </location>
</feature>
<evidence type="ECO:0000313" key="3">
    <source>
        <dbReference type="Proteomes" id="UP000324897"/>
    </source>
</evidence>
<dbReference type="Gramene" id="TVU42841">
    <property type="protein sequence ID" value="TVU42841"/>
    <property type="gene ID" value="EJB05_09264"/>
</dbReference>
<reference evidence="2 3" key="1">
    <citation type="journal article" date="2019" name="Sci. Rep.">
        <title>A high-quality genome of Eragrostis curvula grass provides insights into Poaceae evolution and supports new strategies to enhance forage quality.</title>
        <authorList>
            <person name="Carballo J."/>
            <person name="Santos B.A.C.M."/>
            <person name="Zappacosta D."/>
            <person name="Garbus I."/>
            <person name="Selva J.P."/>
            <person name="Gallo C.A."/>
            <person name="Diaz A."/>
            <person name="Albertini E."/>
            <person name="Caccamo M."/>
            <person name="Echenique V."/>
        </authorList>
    </citation>
    <scope>NUCLEOTIDE SEQUENCE [LARGE SCALE GENOMIC DNA]</scope>
    <source>
        <strain evidence="3">cv. Victoria</strain>
        <tissue evidence="2">Leaf</tissue>
    </source>
</reference>
<feature type="non-terminal residue" evidence="2">
    <location>
        <position position="92"/>
    </location>
</feature>